<name>A0A328FH66_9BACT</name>
<evidence type="ECO:0000313" key="10">
    <source>
        <dbReference type="EMBL" id="QBH15552.1"/>
    </source>
</evidence>
<keyword evidence="13" id="KW-1185">Reference proteome</keyword>
<keyword evidence="11" id="KW-0966">Cell projection</keyword>
<comment type="similarity">
    <text evidence="2">Belongs to the FliH family.</text>
</comment>
<reference evidence="10 13" key="2">
    <citation type="submission" date="2019-02" db="EMBL/GenBank/DDBJ databases">
        <title>Complete genome sequence of Desulfobacter hydrogenophilus AcRS1.</title>
        <authorList>
            <person name="Marietou A."/>
            <person name="Lund M.B."/>
            <person name="Marshall I.P.G."/>
            <person name="Schreiber L."/>
            <person name="Jorgensen B."/>
        </authorList>
    </citation>
    <scope>NUCLEOTIDE SEQUENCE [LARGE SCALE GENOMIC DNA]</scope>
    <source>
        <strain evidence="10 13">AcRS1</strain>
    </source>
</reference>
<evidence type="ECO:0000313" key="13">
    <source>
        <dbReference type="Proteomes" id="UP000293902"/>
    </source>
</evidence>
<dbReference type="OrthoDB" id="5413959at2"/>
<dbReference type="AlphaFoldDB" id="A0A328FH66"/>
<dbReference type="PANTHER" id="PTHR34982">
    <property type="entry name" value="YOP PROTEINS TRANSLOCATION PROTEIN L"/>
    <property type="match status" value="1"/>
</dbReference>
<keyword evidence="4" id="KW-0813">Transport</keyword>
<dbReference type="GO" id="GO:0015031">
    <property type="term" value="P:protein transport"/>
    <property type="evidence" value="ECO:0007669"/>
    <property type="project" value="UniProtKB-KW"/>
</dbReference>
<organism evidence="11 12">
    <name type="scientific">Desulfobacter hydrogenophilus</name>
    <dbReference type="NCBI Taxonomy" id="2291"/>
    <lineage>
        <taxon>Bacteria</taxon>
        <taxon>Pseudomonadati</taxon>
        <taxon>Thermodesulfobacteriota</taxon>
        <taxon>Desulfobacteria</taxon>
        <taxon>Desulfobacterales</taxon>
        <taxon>Desulfobacteraceae</taxon>
        <taxon>Desulfobacter</taxon>
    </lineage>
</organism>
<dbReference type="GO" id="GO:0044781">
    <property type="term" value="P:bacterial-type flagellum organization"/>
    <property type="evidence" value="ECO:0007669"/>
    <property type="project" value="UniProtKB-KW"/>
</dbReference>
<dbReference type="GO" id="GO:0005829">
    <property type="term" value="C:cytosol"/>
    <property type="evidence" value="ECO:0007669"/>
    <property type="project" value="TreeGrafter"/>
</dbReference>
<feature type="region of interest" description="Disordered" evidence="8">
    <location>
        <begin position="152"/>
        <end position="182"/>
    </location>
</feature>
<feature type="region of interest" description="Disordered" evidence="8">
    <location>
        <begin position="84"/>
        <end position="121"/>
    </location>
</feature>
<keyword evidence="11" id="KW-0282">Flagellum</keyword>
<evidence type="ECO:0000256" key="5">
    <source>
        <dbReference type="ARBA" id="ARBA00022795"/>
    </source>
</evidence>
<keyword evidence="5" id="KW-1005">Bacterial flagellum biogenesis</keyword>
<accession>A0A328FH66</accession>
<dbReference type="Proteomes" id="UP000248798">
    <property type="component" value="Unassembled WGS sequence"/>
</dbReference>
<feature type="domain" description="Flagellar assembly protein FliH/Type III secretion system HrpE" evidence="9">
    <location>
        <begin position="191"/>
        <end position="322"/>
    </location>
</feature>
<proteinExistence type="inferred from homology"/>
<gene>
    <name evidence="11" type="ORF">DO021_00460</name>
    <name evidence="10" type="ORF">EYB58_08475</name>
</gene>
<dbReference type="EMBL" id="CP036313">
    <property type="protein sequence ID" value="QBH15552.1"/>
    <property type="molecule type" value="Genomic_DNA"/>
</dbReference>
<evidence type="ECO:0000256" key="3">
    <source>
        <dbReference type="ARBA" id="ARBA00016507"/>
    </source>
</evidence>
<dbReference type="PANTHER" id="PTHR34982:SF1">
    <property type="entry name" value="FLAGELLAR ASSEMBLY PROTEIN FLIH"/>
    <property type="match status" value="1"/>
</dbReference>
<evidence type="ECO:0000256" key="8">
    <source>
        <dbReference type="SAM" id="MobiDB-lite"/>
    </source>
</evidence>
<evidence type="ECO:0000313" key="12">
    <source>
        <dbReference type="Proteomes" id="UP000248798"/>
    </source>
</evidence>
<feature type="compositionally biased region" description="Basic and acidic residues" evidence="8">
    <location>
        <begin position="89"/>
        <end position="99"/>
    </location>
</feature>
<dbReference type="Pfam" id="PF02108">
    <property type="entry name" value="FliH"/>
    <property type="match status" value="1"/>
</dbReference>
<dbReference type="Proteomes" id="UP000293902">
    <property type="component" value="Chromosome"/>
</dbReference>
<evidence type="ECO:0000256" key="6">
    <source>
        <dbReference type="ARBA" id="ARBA00022927"/>
    </source>
</evidence>
<evidence type="ECO:0000256" key="2">
    <source>
        <dbReference type="ARBA" id="ARBA00006602"/>
    </source>
</evidence>
<comment type="function">
    <text evidence="1">Needed for flagellar regrowth and assembly.</text>
</comment>
<feature type="region of interest" description="Disordered" evidence="8">
    <location>
        <begin position="1"/>
        <end position="22"/>
    </location>
</feature>
<evidence type="ECO:0000259" key="9">
    <source>
        <dbReference type="Pfam" id="PF02108"/>
    </source>
</evidence>
<evidence type="ECO:0000256" key="7">
    <source>
        <dbReference type="ARBA" id="ARBA00023225"/>
    </source>
</evidence>
<evidence type="ECO:0000256" key="1">
    <source>
        <dbReference type="ARBA" id="ARBA00003041"/>
    </source>
</evidence>
<keyword evidence="6" id="KW-0653">Protein transport</keyword>
<dbReference type="InterPro" id="IPR018035">
    <property type="entry name" value="Flagellar_FliH/T3SS_HrpE"/>
</dbReference>
<dbReference type="RefSeq" id="WP_111952587.1">
    <property type="nucleotide sequence ID" value="NZ_CP036313.1"/>
</dbReference>
<keyword evidence="11" id="KW-0969">Cilium</keyword>
<evidence type="ECO:0000256" key="4">
    <source>
        <dbReference type="ARBA" id="ARBA00022448"/>
    </source>
</evidence>
<reference evidence="11 12" key="1">
    <citation type="submission" date="2018-06" db="EMBL/GenBank/DDBJ databases">
        <title>Complete Genome Sequence of Desulfobacter hydrogenophilus (DSM3380).</title>
        <authorList>
            <person name="Marietou A."/>
            <person name="Schreiber L."/>
            <person name="Marshall I."/>
            <person name="Jorgensen B."/>
        </authorList>
    </citation>
    <scope>NUCLEOTIDE SEQUENCE [LARGE SCALE GENOMIC DNA]</scope>
    <source>
        <strain evidence="11 12">DSM 3380</strain>
    </source>
</reference>
<dbReference type="EMBL" id="QLNI01000001">
    <property type="protein sequence ID" value="RAM03931.1"/>
    <property type="molecule type" value="Genomic_DNA"/>
</dbReference>
<dbReference type="InterPro" id="IPR051472">
    <property type="entry name" value="T3SS_Stator/FliH"/>
</dbReference>
<sequence length="334" mass="36867">MSLSDQDEHKDESFPSQDDEFKAIDVGSLDNFDKEVSRSDAQPDFDRFKLLFDPLEVEREEGGFEALYKITKQLKKELFEPLIQGADVDADKPDLKKDVSGLLEEAQGSDEPEDRPTPEEQGFAAGYEQGMAQGLEKGQVAGHAKGYEEGLEKGRKEGFKQGETDGFAKGEAEGYEKGIEDGRDDGKQEIVQEMAQILEPFQQALETADQMLENMLARYETQLVELVCQIAGKVVLAKLDSDDAVIKNTILDALSQLASPEEITLSVADEDYEYVEMIKETFFESIRSLTHITVNTDAMIPKGGCRIESAGATITTDPESKLKAVYDAIAKAGI</sequence>
<evidence type="ECO:0000313" key="11">
    <source>
        <dbReference type="EMBL" id="RAM03931.1"/>
    </source>
</evidence>
<keyword evidence="7" id="KW-1006">Bacterial flagellum protein export</keyword>
<protein>
    <recommendedName>
        <fullName evidence="3">Flagellar assembly protein FliH</fullName>
    </recommendedName>
</protein>